<dbReference type="PANTHER" id="PTHR31348:SF2">
    <property type="entry name" value="EID1-LIKE F-BOX PROTEIN 1"/>
    <property type="match status" value="1"/>
</dbReference>
<organism evidence="1 2">
    <name type="scientific">Canavalia gladiata</name>
    <name type="common">Sword bean</name>
    <name type="synonym">Dolichos gladiatus</name>
    <dbReference type="NCBI Taxonomy" id="3824"/>
    <lineage>
        <taxon>Eukaryota</taxon>
        <taxon>Viridiplantae</taxon>
        <taxon>Streptophyta</taxon>
        <taxon>Embryophyta</taxon>
        <taxon>Tracheophyta</taxon>
        <taxon>Spermatophyta</taxon>
        <taxon>Magnoliopsida</taxon>
        <taxon>eudicotyledons</taxon>
        <taxon>Gunneridae</taxon>
        <taxon>Pentapetalae</taxon>
        <taxon>rosids</taxon>
        <taxon>fabids</taxon>
        <taxon>Fabales</taxon>
        <taxon>Fabaceae</taxon>
        <taxon>Papilionoideae</taxon>
        <taxon>50 kb inversion clade</taxon>
        <taxon>NPAAA clade</taxon>
        <taxon>indigoferoid/millettioid clade</taxon>
        <taxon>Phaseoleae</taxon>
        <taxon>Canavalia</taxon>
    </lineage>
</organism>
<proteinExistence type="predicted"/>
<accession>A0AAN9QPD5</accession>
<keyword evidence="2" id="KW-1185">Reference proteome</keyword>
<dbReference type="EMBL" id="JAYMYQ010000003">
    <property type="protein sequence ID" value="KAK7345230.1"/>
    <property type="molecule type" value="Genomic_DNA"/>
</dbReference>
<name>A0AAN9QPD5_CANGL</name>
<protein>
    <submittedName>
        <fullName evidence="1">Uncharacterized protein</fullName>
    </submittedName>
</protein>
<sequence>MLIATLSCVCKWFDDLPKRVLWMQKGGLFNKDSSAEFSSGLRHQMLEGCFINEGDQLHQTEICPYCKAKLWSMLQANMIPQSANFRLGSYEDCIRYYVWLNGHLLGVCSLLPLSDSEYAPEK</sequence>
<evidence type="ECO:0000313" key="2">
    <source>
        <dbReference type="Proteomes" id="UP001367508"/>
    </source>
</evidence>
<comment type="caution">
    <text evidence="1">The sequence shown here is derived from an EMBL/GenBank/DDBJ whole genome shotgun (WGS) entry which is preliminary data.</text>
</comment>
<dbReference type="Proteomes" id="UP001367508">
    <property type="component" value="Unassembled WGS sequence"/>
</dbReference>
<dbReference type="AlphaFoldDB" id="A0AAN9QPD5"/>
<dbReference type="PANTHER" id="PTHR31348">
    <property type="entry name" value="EID1-LIKE F-BOX PROTEIN 2-RELATED"/>
    <property type="match status" value="1"/>
</dbReference>
<gene>
    <name evidence="1" type="ORF">VNO77_15822</name>
</gene>
<evidence type="ECO:0000313" key="1">
    <source>
        <dbReference type="EMBL" id="KAK7345230.1"/>
    </source>
</evidence>
<dbReference type="InterPro" id="IPR040267">
    <property type="entry name" value="EID1-like"/>
</dbReference>
<reference evidence="1 2" key="1">
    <citation type="submission" date="2024-01" db="EMBL/GenBank/DDBJ databases">
        <title>The genomes of 5 underutilized Papilionoideae crops provide insights into root nodulation and disease resistanc.</title>
        <authorList>
            <person name="Jiang F."/>
        </authorList>
    </citation>
    <scope>NUCLEOTIDE SEQUENCE [LARGE SCALE GENOMIC DNA]</scope>
    <source>
        <strain evidence="1">LVBAO_FW01</strain>
        <tissue evidence="1">Leaves</tissue>
    </source>
</reference>